<dbReference type="PANTHER" id="PTHR39188">
    <property type="entry name" value="MEMBRANE-ASSOCIATED ZINC METALLOPROTEASE M50B"/>
    <property type="match status" value="1"/>
</dbReference>
<evidence type="ECO:0000256" key="3">
    <source>
        <dbReference type="ARBA" id="ARBA00007931"/>
    </source>
</evidence>
<dbReference type="GO" id="GO:0006508">
    <property type="term" value="P:proteolysis"/>
    <property type="evidence" value="ECO:0007669"/>
    <property type="project" value="UniProtKB-KW"/>
</dbReference>
<dbReference type="PANTHER" id="PTHR39188:SF3">
    <property type="entry name" value="STAGE IV SPORULATION PROTEIN FB"/>
    <property type="match status" value="1"/>
</dbReference>
<evidence type="ECO:0000256" key="2">
    <source>
        <dbReference type="ARBA" id="ARBA00004141"/>
    </source>
</evidence>
<evidence type="ECO:0000256" key="11">
    <source>
        <dbReference type="ARBA" id="ARBA00023136"/>
    </source>
</evidence>
<dbReference type="GO" id="GO:0008237">
    <property type="term" value="F:metallopeptidase activity"/>
    <property type="evidence" value="ECO:0007669"/>
    <property type="project" value="UniProtKB-KW"/>
</dbReference>
<reference evidence="12 13" key="1">
    <citation type="submission" date="2015-12" db="EMBL/GenBank/DDBJ databases">
        <title>Genome sequence of Aneurinibacillus soli.</title>
        <authorList>
            <person name="Lee J.S."/>
            <person name="Lee K.C."/>
            <person name="Kim K.K."/>
            <person name="Lee B.W."/>
        </authorList>
    </citation>
    <scope>NUCLEOTIDE SEQUENCE [LARGE SCALE GENOMIC DNA]</scope>
    <source>
        <strain evidence="12 13">CB4</strain>
    </source>
</reference>
<evidence type="ECO:0000256" key="10">
    <source>
        <dbReference type="ARBA" id="ARBA00023049"/>
    </source>
</evidence>
<evidence type="ECO:0000256" key="9">
    <source>
        <dbReference type="ARBA" id="ARBA00022989"/>
    </source>
</evidence>
<evidence type="ECO:0000313" key="13">
    <source>
        <dbReference type="Proteomes" id="UP000217696"/>
    </source>
</evidence>
<dbReference type="GO" id="GO:0016020">
    <property type="term" value="C:membrane"/>
    <property type="evidence" value="ECO:0007669"/>
    <property type="project" value="UniProtKB-SubCell"/>
</dbReference>
<protein>
    <submittedName>
        <fullName evidence="12">Peptidase family M50</fullName>
    </submittedName>
</protein>
<sequence length="373" mass="41579">MDNTKKEKRSWKTLGGIGGFLLLFGGKLKFLLPILKMGKFGTMIWTMLLSIGAYMLLYPWSIALGLVAMLLIHELGHVWAAKRRGLPVSLPAFIPFFGAAVMMKKLPQDAETEAYIAIYGPFIGGLGAAAALLAGFATGSEPLYVIAFLGFSLNLFNLLPMYPLDGGKIAAAISRWLWVIGLVGGLVLIVYFKLFILLLFWGMFAWELYSSYRRKKKAAAVPEHIATSPFTAQYIVWSVPQRLFDEQGAFIPAVEHSRRLPFHHLGDIAAQKDLLTLYYPGLDHEETFPFADGLVHDAQLVQTRVEGNTVHLGIKLAVERYEPLPQEVHMIRDEPYYEVPARTRWIYGAAYIGLAAVLAAGMMYTSIFMDAVR</sequence>
<dbReference type="CDD" id="cd06160">
    <property type="entry name" value="S2P-M50_like_2"/>
    <property type="match status" value="1"/>
</dbReference>
<name>A0A0U4WK07_9BACL</name>
<keyword evidence="7" id="KW-0378">Hydrolase</keyword>
<dbReference type="GO" id="GO:0046872">
    <property type="term" value="F:metal ion binding"/>
    <property type="evidence" value="ECO:0007669"/>
    <property type="project" value="UniProtKB-KW"/>
</dbReference>
<dbReference type="RefSeq" id="WP_096466543.1">
    <property type="nucleotide sequence ID" value="NZ_AP017312.1"/>
</dbReference>
<dbReference type="EMBL" id="AP017312">
    <property type="protein sequence ID" value="BAU28843.1"/>
    <property type="molecule type" value="Genomic_DNA"/>
</dbReference>
<evidence type="ECO:0000313" key="12">
    <source>
        <dbReference type="EMBL" id="BAU28843.1"/>
    </source>
</evidence>
<dbReference type="InterPro" id="IPR008915">
    <property type="entry name" value="Peptidase_M50"/>
</dbReference>
<keyword evidence="11" id="KW-0472">Membrane</keyword>
<comment type="cofactor">
    <cofactor evidence="1">
        <name>Zn(2+)</name>
        <dbReference type="ChEBI" id="CHEBI:29105"/>
    </cofactor>
</comment>
<proteinExistence type="inferred from homology"/>
<dbReference type="Proteomes" id="UP000217696">
    <property type="component" value="Chromosome"/>
</dbReference>
<keyword evidence="9" id="KW-1133">Transmembrane helix</keyword>
<organism evidence="12 13">
    <name type="scientific">Aneurinibacillus soli</name>
    <dbReference type="NCBI Taxonomy" id="1500254"/>
    <lineage>
        <taxon>Bacteria</taxon>
        <taxon>Bacillati</taxon>
        <taxon>Bacillota</taxon>
        <taxon>Bacilli</taxon>
        <taxon>Bacillales</taxon>
        <taxon>Paenibacillaceae</taxon>
        <taxon>Aneurinibacillus group</taxon>
        <taxon>Aneurinibacillus</taxon>
    </lineage>
</organism>
<keyword evidence="8" id="KW-0862">Zinc</keyword>
<dbReference type="Pfam" id="PF02163">
    <property type="entry name" value="Peptidase_M50"/>
    <property type="match status" value="2"/>
</dbReference>
<evidence type="ECO:0000256" key="5">
    <source>
        <dbReference type="ARBA" id="ARBA00022692"/>
    </source>
</evidence>
<evidence type="ECO:0000256" key="6">
    <source>
        <dbReference type="ARBA" id="ARBA00022723"/>
    </source>
</evidence>
<accession>A0A0U4WK07</accession>
<keyword evidence="6" id="KW-0479">Metal-binding</keyword>
<keyword evidence="13" id="KW-1185">Reference proteome</keyword>
<keyword evidence="4" id="KW-0645">Protease</keyword>
<dbReference type="AlphaFoldDB" id="A0A0U4WK07"/>
<comment type="subcellular location">
    <subcellularLocation>
        <location evidence="2">Membrane</location>
        <topology evidence="2">Multi-pass membrane protein</topology>
    </subcellularLocation>
</comment>
<evidence type="ECO:0000256" key="8">
    <source>
        <dbReference type="ARBA" id="ARBA00022833"/>
    </source>
</evidence>
<evidence type="ECO:0000256" key="4">
    <source>
        <dbReference type="ARBA" id="ARBA00022670"/>
    </source>
</evidence>
<gene>
    <name evidence="12" type="ORF">CB4_03020</name>
</gene>
<dbReference type="KEGG" id="asoc:CB4_03020"/>
<keyword evidence="10" id="KW-0482">Metalloprotease</keyword>
<keyword evidence="5" id="KW-0812">Transmembrane</keyword>
<evidence type="ECO:0000256" key="7">
    <source>
        <dbReference type="ARBA" id="ARBA00022801"/>
    </source>
</evidence>
<comment type="similarity">
    <text evidence="3">Belongs to the peptidase M50B family.</text>
</comment>
<evidence type="ECO:0000256" key="1">
    <source>
        <dbReference type="ARBA" id="ARBA00001947"/>
    </source>
</evidence>